<gene>
    <name evidence="2" type="ORF">SS50377_15920</name>
</gene>
<sequence length="195" mass="21220">MKGSTALRNTDRASWNAARKASSAGTKPPVSQRPGSRPRSASWDRTKSWIARSVWATSPSRCTPKKTSRKYFRCSGARLELTLRFRAALPASSRQDPSRSSSASGTRWRRQSKARARGNFCATTWICSARVRNAAAQAVLPRHVLVGLLDLQHGPPLVAGLEARPVHAAALQARVAHEAHQLRLLVGGPAKSEIL</sequence>
<evidence type="ECO:0000313" key="2">
    <source>
        <dbReference type="EMBL" id="EST44258.1"/>
    </source>
</evidence>
<evidence type="ECO:0000256" key="1">
    <source>
        <dbReference type="SAM" id="MobiDB-lite"/>
    </source>
</evidence>
<organism evidence="2">
    <name type="scientific">Spironucleus salmonicida</name>
    <dbReference type="NCBI Taxonomy" id="348837"/>
    <lineage>
        <taxon>Eukaryota</taxon>
        <taxon>Metamonada</taxon>
        <taxon>Diplomonadida</taxon>
        <taxon>Hexamitidae</taxon>
        <taxon>Hexamitinae</taxon>
        <taxon>Spironucleus</taxon>
    </lineage>
</organism>
<feature type="region of interest" description="Disordered" evidence="1">
    <location>
        <begin position="1"/>
        <end position="45"/>
    </location>
</feature>
<protein>
    <submittedName>
        <fullName evidence="2">Uncharacterized protein</fullName>
    </submittedName>
</protein>
<name>V6LIV9_9EUKA</name>
<proteinExistence type="predicted"/>
<dbReference type="EMBL" id="KI546122">
    <property type="protein sequence ID" value="EST44258.1"/>
    <property type="molecule type" value="Genomic_DNA"/>
</dbReference>
<feature type="compositionally biased region" description="Low complexity" evidence="1">
    <location>
        <begin position="90"/>
        <end position="104"/>
    </location>
</feature>
<accession>V6LIV9</accession>
<reference evidence="2" key="1">
    <citation type="journal article" date="2014" name="PLoS Genet.">
        <title>The Genome of Spironucleus salmonicida Highlights a Fish Pathogen Adapted to Fluctuating Environments.</title>
        <authorList>
            <person name="Xu F."/>
            <person name="Jerlstrom-Hultqvist J."/>
            <person name="Einarsson E."/>
            <person name="Astvaldsson A."/>
            <person name="Svard S.G."/>
            <person name="Andersson J.O."/>
        </authorList>
    </citation>
    <scope>NUCLEOTIDE SEQUENCE</scope>
</reference>
<dbReference type="AlphaFoldDB" id="V6LIV9"/>
<feature type="region of interest" description="Disordered" evidence="1">
    <location>
        <begin position="90"/>
        <end position="113"/>
    </location>
</feature>